<comment type="caution">
    <text evidence="1">The sequence shown here is derived from an EMBL/GenBank/DDBJ whole genome shotgun (WGS) entry which is preliminary data.</text>
</comment>
<dbReference type="AlphaFoldDB" id="L8JLL7"/>
<dbReference type="STRING" id="1237149.C900_04682"/>
<name>L8JLL7_9BACT</name>
<evidence type="ECO:0000313" key="2">
    <source>
        <dbReference type="Proteomes" id="UP000011135"/>
    </source>
</evidence>
<accession>L8JLL7</accession>
<proteinExistence type="predicted"/>
<sequence length="42" mass="4799">MHGLLWFLKTTFPFFVSDAAFPDRAFPFSSFLTQQSGDQESP</sequence>
<keyword evidence="2" id="KW-1185">Reference proteome</keyword>
<organism evidence="1 2">
    <name type="scientific">Fulvivirga imtechensis AK7</name>
    <dbReference type="NCBI Taxonomy" id="1237149"/>
    <lineage>
        <taxon>Bacteria</taxon>
        <taxon>Pseudomonadati</taxon>
        <taxon>Bacteroidota</taxon>
        <taxon>Cytophagia</taxon>
        <taxon>Cytophagales</taxon>
        <taxon>Fulvivirgaceae</taxon>
        <taxon>Fulvivirga</taxon>
    </lineage>
</organism>
<dbReference type="EMBL" id="AMZN01000069">
    <property type="protein sequence ID" value="ELR69705.1"/>
    <property type="molecule type" value="Genomic_DNA"/>
</dbReference>
<protein>
    <submittedName>
        <fullName evidence="1">Uncharacterized protein</fullName>
    </submittedName>
</protein>
<dbReference type="Proteomes" id="UP000011135">
    <property type="component" value="Unassembled WGS sequence"/>
</dbReference>
<gene>
    <name evidence="1" type="ORF">C900_04682</name>
</gene>
<evidence type="ECO:0000313" key="1">
    <source>
        <dbReference type="EMBL" id="ELR69705.1"/>
    </source>
</evidence>
<reference evidence="1 2" key="1">
    <citation type="submission" date="2012-12" db="EMBL/GenBank/DDBJ databases">
        <title>Genome assembly of Fulvivirga imtechensis AK7.</title>
        <authorList>
            <person name="Nupur N."/>
            <person name="Khatri I."/>
            <person name="Kumar R."/>
            <person name="Subramanian S."/>
            <person name="Pinnaka A."/>
        </authorList>
    </citation>
    <scope>NUCLEOTIDE SEQUENCE [LARGE SCALE GENOMIC DNA]</scope>
    <source>
        <strain evidence="1 2">AK7</strain>
    </source>
</reference>